<dbReference type="AlphaFoldDB" id="A0AAE2MKD8"/>
<keyword evidence="1" id="KW-0812">Transmembrane</keyword>
<name>A0AAE2MKD8_RHILE</name>
<keyword evidence="1" id="KW-0472">Membrane</keyword>
<comment type="caution">
    <text evidence="2">The sequence shown here is derived from an EMBL/GenBank/DDBJ whole genome shotgun (WGS) entry which is preliminary data.</text>
</comment>
<evidence type="ECO:0000256" key="1">
    <source>
        <dbReference type="SAM" id="Phobius"/>
    </source>
</evidence>
<protein>
    <submittedName>
        <fullName evidence="2">Uncharacterized protein</fullName>
    </submittedName>
</protein>
<reference evidence="2 3" key="1">
    <citation type="submission" date="2020-08" db="EMBL/GenBank/DDBJ databases">
        <title>Genomic Encyclopedia of Type Strains, Phase IV (KMG-V): Genome sequencing to study the core and pangenomes of soil and plant-associated prokaryotes.</title>
        <authorList>
            <person name="Whitman W."/>
        </authorList>
    </citation>
    <scope>NUCLEOTIDE SEQUENCE [LARGE SCALE GENOMIC DNA]</scope>
    <source>
        <strain evidence="2 3">SEMIA 415</strain>
    </source>
</reference>
<keyword evidence="1" id="KW-1133">Transmembrane helix</keyword>
<proteinExistence type="predicted"/>
<dbReference type="Proteomes" id="UP000538507">
    <property type="component" value="Unassembled WGS sequence"/>
</dbReference>
<gene>
    <name evidence="2" type="ORF">GGE16_003067</name>
</gene>
<evidence type="ECO:0000313" key="2">
    <source>
        <dbReference type="EMBL" id="MBB4291008.1"/>
    </source>
</evidence>
<feature type="transmembrane region" description="Helical" evidence="1">
    <location>
        <begin position="156"/>
        <end position="176"/>
    </location>
</feature>
<evidence type="ECO:0000313" key="3">
    <source>
        <dbReference type="Proteomes" id="UP000538507"/>
    </source>
</evidence>
<dbReference type="EMBL" id="JACIGO010000003">
    <property type="protein sequence ID" value="MBB4291008.1"/>
    <property type="molecule type" value="Genomic_DNA"/>
</dbReference>
<organism evidence="2 3">
    <name type="scientific">Rhizobium leguminosarum</name>
    <dbReference type="NCBI Taxonomy" id="384"/>
    <lineage>
        <taxon>Bacteria</taxon>
        <taxon>Pseudomonadati</taxon>
        <taxon>Pseudomonadota</taxon>
        <taxon>Alphaproteobacteria</taxon>
        <taxon>Hyphomicrobiales</taxon>
        <taxon>Rhizobiaceae</taxon>
        <taxon>Rhizobium/Agrobacterium group</taxon>
        <taxon>Rhizobium</taxon>
    </lineage>
</organism>
<sequence>MRLGPTSTETLRLPWVISSRTPYWRRGISPPRSELRKVWIRLRRRPAESDHRRRHPFLTTLTASCNGEVRPSTRKPPPGSSCFAIRPWGSSTFPEWSSRCSTRSGGPGRAAEDHQSTYVSVLCCTLFLQVCYRSRVRWVAVRVPFNNMVAAHLISFVARLSFLFGAFFLTIIFGPLPELGAFPPRGERSRAGCPSLRFVRPYCCSLELERFG</sequence>
<accession>A0AAE2MKD8</accession>